<keyword evidence="1" id="KW-0812">Transmembrane</keyword>
<feature type="transmembrane region" description="Helical" evidence="1">
    <location>
        <begin position="15"/>
        <end position="39"/>
    </location>
</feature>
<evidence type="ECO:0000313" key="2">
    <source>
        <dbReference type="EMBL" id="MPM61733.1"/>
    </source>
</evidence>
<protein>
    <submittedName>
        <fullName evidence="2">Uncharacterized protein</fullName>
    </submittedName>
</protein>
<evidence type="ECO:0000256" key="1">
    <source>
        <dbReference type="SAM" id="Phobius"/>
    </source>
</evidence>
<keyword evidence="1" id="KW-1133">Transmembrane helix</keyword>
<dbReference type="EMBL" id="VSSQ01018500">
    <property type="protein sequence ID" value="MPM61733.1"/>
    <property type="molecule type" value="Genomic_DNA"/>
</dbReference>
<name>A0A645BEY0_9ZZZZ</name>
<keyword evidence="1" id="KW-0472">Membrane</keyword>
<proteinExistence type="predicted"/>
<organism evidence="2">
    <name type="scientific">bioreactor metagenome</name>
    <dbReference type="NCBI Taxonomy" id="1076179"/>
    <lineage>
        <taxon>unclassified sequences</taxon>
        <taxon>metagenomes</taxon>
        <taxon>ecological metagenomes</taxon>
    </lineage>
</organism>
<gene>
    <name evidence="2" type="ORF">SDC9_108593</name>
</gene>
<reference evidence="2" key="1">
    <citation type="submission" date="2019-08" db="EMBL/GenBank/DDBJ databases">
        <authorList>
            <person name="Kucharzyk K."/>
            <person name="Murdoch R.W."/>
            <person name="Higgins S."/>
            <person name="Loffler F."/>
        </authorList>
    </citation>
    <scope>NUCLEOTIDE SEQUENCE</scope>
</reference>
<dbReference type="InterPro" id="IPR046342">
    <property type="entry name" value="CBS_dom_sf"/>
</dbReference>
<dbReference type="SUPFAM" id="SSF54631">
    <property type="entry name" value="CBS-domain pair"/>
    <property type="match status" value="1"/>
</dbReference>
<sequence length="121" mass="13507">MLGISGYDYFQSGTINLTFLAAAVFLFVSAKTELQVAVFRQMRVLAQKKADLTAKGVMPAKHYTALNGAQARDIINLFGPDYYYIVLVVDNNFRLCGTLTETEVWEGLPYHGLYAKIGKFL</sequence>
<dbReference type="AlphaFoldDB" id="A0A645BEY0"/>
<accession>A0A645BEY0</accession>
<comment type="caution">
    <text evidence="2">The sequence shown here is derived from an EMBL/GenBank/DDBJ whole genome shotgun (WGS) entry which is preliminary data.</text>
</comment>